<proteinExistence type="predicted"/>
<feature type="region of interest" description="Disordered" evidence="1">
    <location>
        <begin position="1"/>
        <end position="31"/>
    </location>
</feature>
<gene>
    <name evidence="2" type="ORF">ABSH63_08865</name>
</gene>
<keyword evidence="3" id="KW-1185">Reference proteome</keyword>
<evidence type="ECO:0000313" key="2">
    <source>
        <dbReference type="EMBL" id="MES0874112.1"/>
    </source>
</evidence>
<sequence length="40" mass="4368">MNTNTPGFARRGLPRPHPLSPRATPGRRKAFGVEILTAEP</sequence>
<dbReference type="EMBL" id="JBEPIJ010000008">
    <property type="protein sequence ID" value="MES0874112.1"/>
    <property type="molecule type" value="Genomic_DNA"/>
</dbReference>
<evidence type="ECO:0000256" key="1">
    <source>
        <dbReference type="SAM" id="MobiDB-lite"/>
    </source>
</evidence>
<evidence type="ECO:0000313" key="3">
    <source>
        <dbReference type="Proteomes" id="UP001465331"/>
    </source>
</evidence>
<protein>
    <submittedName>
        <fullName evidence="2">Uncharacterized protein</fullName>
    </submittedName>
</protein>
<dbReference type="Proteomes" id="UP001465331">
    <property type="component" value="Unassembled WGS sequence"/>
</dbReference>
<accession>A0ABV2AA69</accession>
<comment type="caution">
    <text evidence="2">The sequence shown here is derived from an EMBL/GenBank/DDBJ whole genome shotgun (WGS) entry which is preliminary data.</text>
</comment>
<organism evidence="2 3">
    <name type="scientific">Sinimarinibacterium thermocellulolyticum</name>
    <dbReference type="NCBI Taxonomy" id="3170016"/>
    <lineage>
        <taxon>Bacteria</taxon>
        <taxon>Pseudomonadati</taxon>
        <taxon>Pseudomonadota</taxon>
        <taxon>Gammaproteobacteria</taxon>
        <taxon>Nevskiales</taxon>
        <taxon>Nevskiaceae</taxon>
        <taxon>Sinimarinibacterium</taxon>
    </lineage>
</organism>
<dbReference type="RefSeq" id="WP_352889089.1">
    <property type="nucleotide sequence ID" value="NZ_JBEPIJ010000008.1"/>
</dbReference>
<name>A0ABV2AA69_9GAMM</name>
<reference evidence="2 3" key="1">
    <citation type="submission" date="2024-06" db="EMBL/GenBank/DDBJ databases">
        <authorList>
            <person name="Li Z."/>
            <person name="Jiang Y."/>
        </authorList>
    </citation>
    <scope>NUCLEOTIDE SEQUENCE [LARGE SCALE GENOMIC DNA]</scope>
    <source>
        <strain evidence="2 3">HSW-8</strain>
    </source>
</reference>